<dbReference type="PANTHER" id="PTHR13929:SF0">
    <property type="entry name" value="UBIA PRENYLTRANSFERASE DOMAIN-CONTAINING PROTEIN 1"/>
    <property type="match status" value="1"/>
</dbReference>
<feature type="transmembrane region" description="Helical" evidence="6">
    <location>
        <begin position="180"/>
        <end position="200"/>
    </location>
</feature>
<dbReference type="GO" id="GO:0004659">
    <property type="term" value="F:prenyltransferase activity"/>
    <property type="evidence" value="ECO:0007669"/>
    <property type="project" value="InterPro"/>
</dbReference>
<evidence type="ECO:0000256" key="4">
    <source>
        <dbReference type="ARBA" id="ARBA00022989"/>
    </source>
</evidence>
<evidence type="ECO:0000313" key="7">
    <source>
        <dbReference type="EMBL" id="BDR91042.1"/>
    </source>
</evidence>
<feature type="transmembrane region" description="Helical" evidence="6">
    <location>
        <begin position="97"/>
        <end position="115"/>
    </location>
</feature>
<evidence type="ECO:0000256" key="3">
    <source>
        <dbReference type="ARBA" id="ARBA00022692"/>
    </source>
</evidence>
<evidence type="ECO:0000256" key="2">
    <source>
        <dbReference type="ARBA" id="ARBA00022679"/>
    </source>
</evidence>
<accession>A0A830EGE1</accession>
<keyword evidence="3 6" id="KW-0812">Transmembrane</keyword>
<evidence type="ECO:0000313" key="9">
    <source>
        <dbReference type="Proteomes" id="UP000657075"/>
    </source>
</evidence>
<reference evidence="8" key="2">
    <citation type="submission" date="2020-09" db="EMBL/GenBank/DDBJ databases">
        <authorList>
            <person name="Sun Q."/>
            <person name="Ohkuma M."/>
        </authorList>
    </citation>
    <scope>NUCLEOTIDE SEQUENCE</scope>
    <source>
        <strain evidence="8">JCM 11219</strain>
    </source>
</reference>
<reference evidence="8" key="1">
    <citation type="journal article" date="2014" name="Int. J. Syst. Evol. Microbiol.">
        <title>Complete genome sequence of Corynebacterium casei LMG S-19264T (=DSM 44701T), isolated from a smear-ripened cheese.</title>
        <authorList>
            <consortium name="US DOE Joint Genome Institute (JGI-PGF)"/>
            <person name="Walter F."/>
            <person name="Albersmeier A."/>
            <person name="Kalinowski J."/>
            <person name="Ruckert C."/>
        </authorList>
    </citation>
    <scope>NUCLEOTIDE SEQUENCE</scope>
    <source>
        <strain evidence="8">JCM 11219</strain>
    </source>
</reference>
<dbReference type="PANTHER" id="PTHR13929">
    <property type="entry name" value="1,4-DIHYDROXY-2-NAPHTHOATE OCTAPRENYLTRANSFERASE"/>
    <property type="match status" value="1"/>
</dbReference>
<dbReference type="Proteomes" id="UP001060771">
    <property type="component" value="Chromosome"/>
</dbReference>
<dbReference type="AlphaFoldDB" id="A0A830EGE1"/>
<keyword evidence="5 6" id="KW-0472">Membrane</keyword>
<feature type="transmembrane region" description="Helical" evidence="6">
    <location>
        <begin position="212"/>
        <end position="236"/>
    </location>
</feature>
<evidence type="ECO:0000313" key="8">
    <source>
        <dbReference type="EMBL" id="GGI80368.1"/>
    </source>
</evidence>
<dbReference type="GO" id="GO:0005886">
    <property type="term" value="C:plasma membrane"/>
    <property type="evidence" value="ECO:0007669"/>
    <property type="project" value="UniProtKB-SubCell"/>
</dbReference>
<dbReference type="EMBL" id="AP026830">
    <property type="protein sequence ID" value="BDR91042.1"/>
    <property type="molecule type" value="Genomic_DNA"/>
</dbReference>
<dbReference type="Proteomes" id="UP000657075">
    <property type="component" value="Unassembled WGS sequence"/>
</dbReference>
<organism evidence="8 9">
    <name type="scientific">Vulcanisaeta souniana JCM 11219</name>
    <dbReference type="NCBI Taxonomy" id="1293586"/>
    <lineage>
        <taxon>Archaea</taxon>
        <taxon>Thermoproteota</taxon>
        <taxon>Thermoprotei</taxon>
        <taxon>Thermoproteales</taxon>
        <taxon>Thermoproteaceae</taxon>
        <taxon>Vulcanisaeta</taxon>
    </lineage>
</organism>
<evidence type="ECO:0000256" key="6">
    <source>
        <dbReference type="SAM" id="Phobius"/>
    </source>
</evidence>
<feature type="transmembrane region" description="Helical" evidence="6">
    <location>
        <begin position="121"/>
        <end position="141"/>
    </location>
</feature>
<proteinExistence type="predicted"/>
<dbReference type="Pfam" id="PF01040">
    <property type="entry name" value="UbiA"/>
    <property type="match status" value="1"/>
</dbReference>
<protein>
    <submittedName>
        <fullName evidence="8">1,4-dihydroxy-2-naphthoate octaprenyltransferase</fullName>
    </submittedName>
</protein>
<feature type="transmembrane region" description="Helical" evidence="6">
    <location>
        <begin position="242"/>
        <end position="263"/>
    </location>
</feature>
<dbReference type="GO" id="GO:0009234">
    <property type="term" value="P:menaquinone biosynthetic process"/>
    <property type="evidence" value="ECO:0007669"/>
    <property type="project" value="TreeGrafter"/>
</dbReference>
<feature type="transmembrane region" description="Helical" evidence="6">
    <location>
        <begin position="153"/>
        <end position="174"/>
    </location>
</feature>
<evidence type="ECO:0000256" key="5">
    <source>
        <dbReference type="ARBA" id="ARBA00023136"/>
    </source>
</evidence>
<reference evidence="7" key="4">
    <citation type="journal article" date="2023" name="Microbiol. Resour. Announc.">
        <title>Complete Genome Sequence of Vulcanisaeta souniana Strain IC-059, a Hyperthermophilic Archaeon Isolated from Hot Spring Water in Japan.</title>
        <authorList>
            <person name="Kato S."/>
            <person name="Itoh T."/>
            <person name="Wu L."/>
            <person name="Ma J."/>
            <person name="Ohkuma M."/>
        </authorList>
    </citation>
    <scope>NUCLEOTIDE SEQUENCE</scope>
    <source>
        <strain evidence="7">JCM 11219</strain>
    </source>
</reference>
<feature type="transmembrane region" description="Helical" evidence="6">
    <location>
        <begin position="283"/>
        <end position="308"/>
    </location>
</feature>
<dbReference type="CDD" id="cd13962">
    <property type="entry name" value="PT_UbiA_UBIAD1"/>
    <property type="match status" value="1"/>
</dbReference>
<keyword evidence="10" id="KW-1185">Reference proteome</keyword>
<dbReference type="GO" id="GO:0042371">
    <property type="term" value="P:vitamin K biosynthetic process"/>
    <property type="evidence" value="ECO:0007669"/>
    <property type="project" value="TreeGrafter"/>
</dbReference>
<keyword evidence="2" id="KW-0808">Transferase</keyword>
<dbReference type="InterPro" id="IPR026046">
    <property type="entry name" value="UBIAD1"/>
</dbReference>
<keyword evidence="4 6" id="KW-1133">Transmembrane helix</keyword>
<evidence type="ECO:0000256" key="1">
    <source>
        <dbReference type="ARBA" id="ARBA00004651"/>
    </source>
</evidence>
<dbReference type="InterPro" id="IPR000537">
    <property type="entry name" value="UbiA_prenyltransferase"/>
</dbReference>
<dbReference type="OrthoDB" id="26687at2157"/>
<dbReference type="GeneID" id="76205689"/>
<dbReference type="RefSeq" id="WP_188603509.1">
    <property type="nucleotide sequence ID" value="NZ_AP026830.1"/>
</dbReference>
<gene>
    <name evidence="8" type="primary">menA</name>
    <name evidence="8" type="ORF">GCM10007112_16500</name>
    <name evidence="7" type="ORF">Vsou_01350</name>
</gene>
<evidence type="ECO:0000313" key="10">
    <source>
        <dbReference type="Proteomes" id="UP001060771"/>
    </source>
</evidence>
<dbReference type="EMBL" id="BMNM01000006">
    <property type="protein sequence ID" value="GGI80368.1"/>
    <property type="molecule type" value="Genomic_DNA"/>
</dbReference>
<sequence>MLISPLRKWFTAMNPKTLTATATSATVGALTAYYLLGAFNVVRYVLTVIGVMLAQAGVNMVSDYYDYGSGADLAYARSGIRHRVLPIIDLGLSSRTMMIGGYSLIGIAALIGLYLGLVVNVYVVAVLIITGAVLGISYSAPPLKLRYRGIGEVFAALALGPLTGLGAFVVQTGYPAIQPFINTLPNACFTMLALLAAGMLHRETDVTVGKRTLAVILGVRGSGWLSILITAVLYASLALSVLLGYLPPLSLVAVVTLPIALYYIRPMMSGVLDNNGYRRLRALWGGTFSVRVLYMVLVIASMVVARLVW</sequence>
<reference evidence="10" key="3">
    <citation type="submission" date="2022-09" db="EMBL/GenBank/DDBJ databases">
        <title>Complete genome sequence of Vulcanisaeta souniana.</title>
        <authorList>
            <person name="Kato S."/>
            <person name="Itoh T."/>
            <person name="Ohkuma M."/>
        </authorList>
    </citation>
    <scope>NUCLEOTIDE SEQUENCE [LARGE SCALE GENOMIC DNA]</scope>
    <source>
        <strain evidence="10">JCM 11219</strain>
    </source>
</reference>
<dbReference type="PIRSF" id="PIRSF005355">
    <property type="entry name" value="UBIAD1"/>
    <property type="match status" value="1"/>
</dbReference>
<name>A0A830EGE1_9CREN</name>
<comment type="subcellular location">
    <subcellularLocation>
        <location evidence="1">Cell membrane</location>
        <topology evidence="1">Multi-pass membrane protein</topology>
    </subcellularLocation>
</comment>